<dbReference type="AlphaFoldDB" id="A0A0J7L068"/>
<dbReference type="GO" id="GO:0003964">
    <property type="term" value="F:RNA-directed DNA polymerase activity"/>
    <property type="evidence" value="ECO:0007669"/>
    <property type="project" value="UniProtKB-KW"/>
</dbReference>
<keyword evidence="3" id="KW-0808">Transferase</keyword>
<sequence>MLENKRKEKREEEERELRNLRNEKDIWRYINRRRKKREWKENSIRKEEWKEYFMKLLGGSEEKEEADNRNEEIGDKGDIGEIKKKSEEEKLLEEEEIVEAVKKMKIGKAAGIDGIPLEAWKYGGMEVRRRLVNLINQIWMDGEMPKEWRKSIVVPLYKRGDKERTENYRGISLLCSAYKIYAEILRNRLEDVMEKKGMLPESQAGFRKGRSTMDTIFILNHLVQLEKGKDKEKDKIFAVFVDLKAAFDNVDREISRVEIDLANLSLQLVAGSRRLDMLPSH</sequence>
<feature type="coiled-coil region" evidence="1">
    <location>
        <begin position="3"/>
        <end position="30"/>
    </location>
</feature>
<dbReference type="STRING" id="67767.A0A0J7L068"/>
<evidence type="ECO:0000256" key="1">
    <source>
        <dbReference type="SAM" id="Coils"/>
    </source>
</evidence>
<dbReference type="InterPro" id="IPR000477">
    <property type="entry name" value="RT_dom"/>
</dbReference>
<keyword evidence="3" id="KW-0695">RNA-directed DNA polymerase</keyword>
<keyword evidence="4" id="KW-1185">Reference proteome</keyword>
<keyword evidence="1" id="KW-0175">Coiled coil</keyword>
<gene>
    <name evidence="3" type="ORF">RF55_3717</name>
</gene>
<feature type="domain" description="Reverse transcriptase" evidence="2">
    <location>
        <begin position="162"/>
        <end position="253"/>
    </location>
</feature>
<proteinExistence type="predicted"/>
<name>A0A0J7L068_LASNI</name>
<dbReference type="EMBL" id="LBMM01001606">
    <property type="protein sequence ID" value="KMQ96026.1"/>
    <property type="molecule type" value="Genomic_DNA"/>
</dbReference>
<protein>
    <submittedName>
        <fullName evidence="3">Rna-directed dna polymerase from mobile element jockey-like protein</fullName>
    </submittedName>
</protein>
<dbReference type="Proteomes" id="UP000036403">
    <property type="component" value="Unassembled WGS sequence"/>
</dbReference>
<dbReference type="Pfam" id="PF00078">
    <property type="entry name" value="RVT_1"/>
    <property type="match status" value="1"/>
</dbReference>
<dbReference type="PANTHER" id="PTHR19446">
    <property type="entry name" value="REVERSE TRANSCRIPTASES"/>
    <property type="match status" value="1"/>
</dbReference>
<reference evidence="3 4" key="1">
    <citation type="submission" date="2015-04" db="EMBL/GenBank/DDBJ databases">
        <title>Lasius niger genome sequencing.</title>
        <authorList>
            <person name="Konorov E.A."/>
            <person name="Nikitin M.A."/>
            <person name="Kirill M.V."/>
            <person name="Chang P."/>
        </authorList>
    </citation>
    <scope>NUCLEOTIDE SEQUENCE [LARGE SCALE GENOMIC DNA]</scope>
    <source>
        <tissue evidence="3">Whole</tissue>
    </source>
</reference>
<dbReference type="OrthoDB" id="7553904at2759"/>
<evidence type="ECO:0000259" key="2">
    <source>
        <dbReference type="Pfam" id="PF00078"/>
    </source>
</evidence>
<evidence type="ECO:0000313" key="3">
    <source>
        <dbReference type="EMBL" id="KMQ96026.1"/>
    </source>
</evidence>
<comment type="caution">
    <text evidence="3">The sequence shown here is derived from an EMBL/GenBank/DDBJ whole genome shotgun (WGS) entry which is preliminary data.</text>
</comment>
<organism evidence="3 4">
    <name type="scientific">Lasius niger</name>
    <name type="common">Black garden ant</name>
    <dbReference type="NCBI Taxonomy" id="67767"/>
    <lineage>
        <taxon>Eukaryota</taxon>
        <taxon>Metazoa</taxon>
        <taxon>Ecdysozoa</taxon>
        <taxon>Arthropoda</taxon>
        <taxon>Hexapoda</taxon>
        <taxon>Insecta</taxon>
        <taxon>Pterygota</taxon>
        <taxon>Neoptera</taxon>
        <taxon>Endopterygota</taxon>
        <taxon>Hymenoptera</taxon>
        <taxon>Apocrita</taxon>
        <taxon>Aculeata</taxon>
        <taxon>Formicoidea</taxon>
        <taxon>Formicidae</taxon>
        <taxon>Formicinae</taxon>
        <taxon>Lasius</taxon>
        <taxon>Lasius</taxon>
    </lineage>
</organism>
<accession>A0A0J7L068</accession>
<dbReference type="PaxDb" id="67767-A0A0J7L068"/>
<evidence type="ECO:0000313" key="4">
    <source>
        <dbReference type="Proteomes" id="UP000036403"/>
    </source>
</evidence>
<keyword evidence="3" id="KW-0548">Nucleotidyltransferase</keyword>